<dbReference type="KEGG" id="rli:RLO149_c039920"/>
<dbReference type="InterPro" id="IPR029052">
    <property type="entry name" value="Metallo-depent_PP-like"/>
</dbReference>
<keyword evidence="2" id="KW-1185">Reference proteome</keyword>
<gene>
    <name evidence="1" type="ordered locus">RLO149_c039920</name>
</gene>
<dbReference type="STRING" id="391595.RLO149_c039920"/>
<name>F7ZEJ7_ROSLO</name>
<organism evidence="1 2">
    <name type="scientific">Roseobacter litoralis (strain ATCC 49566 / DSM 6996 / JCM 21268 / NBRC 15278 / OCh 149)</name>
    <dbReference type="NCBI Taxonomy" id="391595"/>
    <lineage>
        <taxon>Bacteria</taxon>
        <taxon>Pseudomonadati</taxon>
        <taxon>Pseudomonadota</taxon>
        <taxon>Alphaproteobacteria</taxon>
        <taxon>Rhodobacterales</taxon>
        <taxon>Roseobacteraceae</taxon>
        <taxon>Roseobacter</taxon>
    </lineage>
</organism>
<dbReference type="CDD" id="cd00838">
    <property type="entry name" value="MPP_superfamily"/>
    <property type="match status" value="1"/>
</dbReference>
<proteinExistence type="predicted"/>
<dbReference type="OrthoDB" id="9813918at2"/>
<dbReference type="Proteomes" id="UP000001353">
    <property type="component" value="Chromosome"/>
</dbReference>
<dbReference type="AlphaFoldDB" id="F7ZEJ7"/>
<dbReference type="SUPFAM" id="SSF56300">
    <property type="entry name" value="Metallo-dependent phosphatases"/>
    <property type="match status" value="1"/>
</dbReference>
<reference evidence="1 2" key="1">
    <citation type="journal article" date="2011" name="BMC Genomics">
        <title>Comparative genome analysis and genome-guided physiological analysis of Roseobacter litoralis.</title>
        <authorList>
            <person name="Kalhoefer D."/>
            <person name="Thole S."/>
            <person name="Voget S."/>
            <person name="Lehmann R."/>
            <person name="Liesegang H."/>
            <person name="Wollher A."/>
            <person name="Daniel R."/>
            <person name="Simon M."/>
            <person name="Brinkhoff T."/>
        </authorList>
    </citation>
    <scope>NUCLEOTIDE SEQUENCE [LARGE SCALE GENOMIC DNA]</scope>
    <source>
        <strain evidence="2">ATCC 49566 / DSM 6996 / JCM 21268 / NBRC 15278 / OCh 149</strain>
    </source>
</reference>
<evidence type="ECO:0008006" key="3">
    <source>
        <dbReference type="Google" id="ProtNLM"/>
    </source>
</evidence>
<sequence length="191" mass="21087">MTDLGEKLDILDVVFGWSEPSQLAVIATAFDQLEERQLNWLREKSPTLWLSEDVFACHGTPTSDTTYWLERVSPEGEVILRSRNEGASEAYGVKASPLLFGHSHLPRRMDLPDGRMILNPGSVGCSDYVDDTPVRHVVQTGTSAACHAVAGKTTAGWATAFLHVPNDPSRRIELAKCSGHSNWEKDWLRAG</sequence>
<dbReference type="eggNOG" id="COG0639">
    <property type="taxonomic scope" value="Bacteria"/>
</dbReference>
<evidence type="ECO:0000313" key="2">
    <source>
        <dbReference type="Proteomes" id="UP000001353"/>
    </source>
</evidence>
<dbReference type="HOGENOM" id="CLU_127669_0_0_5"/>
<dbReference type="EMBL" id="CP002623">
    <property type="protein sequence ID" value="AEI95893.1"/>
    <property type="molecule type" value="Genomic_DNA"/>
</dbReference>
<evidence type="ECO:0000313" key="1">
    <source>
        <dbReference type="EMBL" id="AEI95893.1"/>
    </source>
</evidence>
<dbReference type="RefSeq" id="WP_013963773.1">
    <property type="nucleotide sequence ID" value="NC_015730.1"/>
</dbReference>
<protein>
    <recommendedName>
        <fullName evidence="3">Calcineurin-like phosphoesterase domain-containing protein</fullName>
    </recommendedName>
</protein>
<dbReference type="Gene3D" id="3.60.21.10">
    <property type="match status" value="1"/>
</dbReference>
<accession>F7ZEJ7</accession>